<name>A0A2S8GPS6_9BACT</name>
<protein>
    <submittedName>
        <fullName evidence="1">Uncharacterized protein</fullName>
    </submittedName>
</protein>
<dbReference type="AlphaFoldDB" id="A0A2S8GPS6"/>
<evidence type="ECO:0000313" key="1">
    <source>
        <dbReference type="EMBL" id="PQO46004.1"/>
    </source>
</evidence>
<comment type="caution">
    <text evidence="1">The sequence shown here is derived from an EMBL/GenBank/DDBJ whole genome shotgun (WGS) entry which is preliminary data.</text>
</comment>
<sequence length="96" mass="10825">MTCEHLRALEQALMANDIRETFRGAAWSNNCREWVYFDCFLNLLAVREIIELADCVVEHSHRGTHDGQERGFVCTCCNDAIMGRYAASPGVITFPG</sequence>
<gene>
    <name evidence="1" type="ORF">C5Y93_11505</name>
</gene>
<evidence type="ECO:0000313" key="2">
    <source>
        <dbReference type="Proteomes" id="UP000237819"/>
    </source>
</evidence>
<proteinExistence type="predicted"/>
<dbReference type="EMBL" id="PUHZ01000012">
    <property type="protein sequence ID" value="PQO46004.1"/>
    <property type="molecule type" value="Genomic_DNA"/>
</dbReference>
<reference evidence="1 2" key="1">
    <citation type="submission" date="2018-02" db="EMBL/GenBank/DDBJ databases">
        <title>Comparative genomes isolates from brazilian mangrove.</title>
        <authorList>
            <person name="Araujo J.E."/>
            <person name="Taketani R.G."/>
            <person name="Silva M.C.P."/>
            <person name="Loureco M.V."/>
            <person name="Andreote F.D."/>
        </authorList>
    </citation>
    <scope>NUCLEOTIDE SEQUENCE [LARGE SCALE GENOMIC DNA]</scope>
    <source>
        <strain evidence="1 2">Nap-Phe MGV</strain>
    </source>
</reference>
<accession>A0A2S8GPS6</accession>
<dbReference type="OrthoDB" id="287704at2"/>
<organism evidence="1 2">
    <name type="scientific">Blastopirellula marina</name>
    <dbReference type="NCBI Taxonomy" id="124"/>
    <lineage>
        <taxon>Bacteria</taxon>
        <taxon>Pseudomonadati</taxon>
        <taxon>Planctomycetota</taxon>
        <taxon>Planctomycetia</taxon>
        <taxon>Pirellulales</taxon>
        <taxon>Pirellulaceae</taxon>
        <taxon>Blastopirellula</taxon>
    </lineage>
</organism>
<dbReference type="Proteomes" id="UP000237819">
    <property type="component" value="Unassembled WGS sequence"/>
</dbReference>